<evidence type="ECO:0000259" key="2">
    <source>
        <dbReference type="Pfam" id="PF07670"/>
    </source>
</evidence>
<keyword evidence="4" id="KW-1185">Reference proteome</keyword>
<feature type="transmembrane region" description="Helical" evidence="1">
    <location>
        <begin position="69"/>
        <end position="90"/>
    </location>
</feature>
<evidence type="ECO:0000256" key="1">
    <source>
        <dbReference type="SAM" id="Phobius"/>
    </source>
</evidence>
<accession>A0A415DUJ1</accession>
<reference evidence="3 4" key="1">
    <citation type="submission" date="2018-08" db="EMBL/GenBank/DDBJ databases">
        <title>A genome reference for cultivated species of the human gut microbiota.</title>
        <authorList>
            <person name="Zou Y."/>
            <person name="Xue W."/>
            <person name="Luo G."/>
        </authorList>
    </citation>
    <scope>NUCLEOTIDE SEQUENCE [LARGE SCALE GENOMIC DNA]</scope>
    <source>
        <strain evidence="3 4">AM07-24</strain>
    </source>
</reference>
<protein>
    <recommendedName>
        <fullName evidence="2">Nucleoside transporter/FeoB GTPase Gate domain-containing protein</fullName>
    </recommendedName>
</protein>
<organism evidence="3 4">
    <name type="scientific">Emergencia timonensis</name>
    <dbReference type="NCBI Taxonomy" id="1776384"/>
    <lineage>
        <taxon>Bacteria</taxon>
        <taxon>Bacillati</taxon>
        <taxon>Bacillota</taxon>
        <taxon>Clostridia</taxon>
        <taxon>Peptostreptococcales</taxon>
        <taxon>Anaerovoracaceae</taxon>
        <taxon>Emergencia</taxon>
    </lineage>
</organism>
<name>A0A415DUJ1_9FIRM</name>
<dbReference type="GeneID" id="83003589"/>
<dbReference type="RefSeq" id="WP_067535137.1">
    <property type="nucleotide sequence ID" value="NZ_AP025567.1"/>
</dbReference>
<dbReference type="STRING" id="1776384.GCA_900086585_01206"/>
<evidence type="ECO:0000313" key="4">
    <source>
        <dbReference type="Proteomes" id="UP000284841"/>
    </source>
</evidence>
<feature type="domain" description="Nucleoside transporter/FeoB GTPase Gate" evidence="2">
    <location>
        <begin position="74"/>
        <end position="179"/>
    </location>
</feature>
<dbReference type="Pfam" id="PF07670">
    <property type="entry name" value="Gate"/>
    <property type="match status" value="1"/>
</dbReference>
<dbReference type="EMBL" id="QRMS01000008">
    <property type="protein sequence ID" value="RHJ83727.1"/>
    <property type="molecule type" value="Genomic_DNA"/>
</dbReference>
<dbReference type="InterPro" id="IPR011642">
    <property type="entry name" value="Gate_dom"/>
</dbReference>
<dbReference type="AlphaFoldDB" id="A0A415DUJ1"/>
<evidence type="ECO:0000313" key="3">
    <source>
        <dbReference type="EMBL" id="RHJ83727.1"/>
    </source>
</evidence>
<dbReference type="OrthoDB" id="1645614at2"/>
<gene>
    <name evidence="3" type="ORF">DW099_18565</name>
</gene>
<keyword evidence="1" id="KW-0472">Membrane</keyword>
<keyword evidence="1" id="KW-0812">Transmembrane</keyword>
<dbReference type="Proteomes" id="UP000284841">
    <property type="component" value="Unassembled WGS sequence"/>
</dbReference>
<keyword evidence="1" id="KW-1133">Transmembrane helix</keyword>
<comment type="caution">
    <text evidence="3">The sequence shown here is derived from an EMBL/GenBank/DDBJ whole genome shotgun (WGS) entry which is preliminary data.</text>
</comment>
<feature type="transmembrane region" description="Helical" evidence="1">
    <location>
        <begin position="12"/>
        <end position="29"/>
    </location>
</feature>
<sequence length="212" mass="22626">MEEKKDKIKIGIGAWIALIFFIIILSGVFRTSDTPLKILDLTNLTGTFGLIGDTESNFMGSGGSGAKDGFMAGLNLLPGIMLFCGLLGVFEQMKAFDASEVVFRPILKPLLGIPGRCGVAFVSSFNGSDVAAIMTRDLYEAGDITDDQRTIFVSYQYAASACITNTINCGAPIIAFCPIALGVIIVIEFVCKLIGANLVRLILRLSNKKKGA</sequence>
<proteinExistence type="predicted"/>